<dbReference type="AlphaFoldDB" id="A0A9X2MVU3"/>
<evidence type="ECO:0000313" key="1">
    <source>
        <dbReference type="EMBL" id="MCR2807405.1"/>
    </source>
</evidence>
<dbReference type="Proteomes" id="UP001141950">
    <property type="component" value="Unassembled WGS sequence"/>
</dbReference>
<evidence type="ECO:0000313" key="2">
    <source>
        <dbReference type="Proteomes" id="UP001141950"/>
    </source>
</evidence>
<keyword evidence="2" id="KW-1185">Reference proteome</keyword>
<comment type="caution">
    <text evidence="1">The sequence shown here is derived from an EMBL/GenBank/DDBJ whole genome shotgun (WGS) entry which is preliminary data.</text>
</comment>
<dbReference type="RefSeq" id="WP_257451854.1">
    <property type="nucleotide sequence ID" value="NZ_JANIPJ010000026.1"/>
</dbReference>
<dbReference type="EMBL" id="JANIPJ010000026">
    <property type="protein sequence ID" value="MCR2807405.1"/>
    <property type="molecule type" value="Genomic_DNA"/>
</dbReference>
<sequence length="96" mass="10758">MQQQSIQLTDTIAVNEDVLATELDGEISMLHIDSGNYYTLDGVSSDIWLLAKSPITVQSIVSRLLDMYDVDEPTCTAQTIEFIHNLVYLKLIRIVA</sequence>
<dbReference type="Pfam" id="PF05402">
    <property type="entry name" value="PqqD"/>
    <property type="match status" value="1"/>
</dbReference>
<organism evidence="1 2">
    <name type="scientific">Paenibacillus soyae</name>
    <dbReference type="NCBI Taxonomy" id="2969249"/>
    <lineage>
        <taxon>Bacteria</taxon>
        <taxon>Bacillati</taxon>
        <taxon>Bacillota</taxon>
        <taxon>Bacilli</taxon>
        <taxon>Bacillales</taxon>
        <taxon>Paenibacillaceae</taxon>
        <taxon>Paenibacillus</taxon>
    </lineage>
</organism>
<protein>
    <submittedName>
        <fullName evidence="1">PqqD family peptide modification chaperone</fullName>
    </submittedName>
</protein>
<name>A0A9X2MVU3_9BACL</name>
<dbReference type="InterPro" id="IPR008792">
    <property type="entry name" value="PQQD"/>
</dbReference>
<dbReference type="Gene3D" id="1.10.10.1150">
    <property type="entry name" value="Coenzyme PQQ synthesis protein D (PqqD)"/>
    <property type="match status" value="1"/>
</dbReference>
<reference evidence="1" key="1">
    <citation type="submission" date="2022-08" db="EMBL/GenBank/DDBJ databases">
        <title>The genomic sequence of strain Paenibacillus sp. SCIV0701.</title>
        <authorList>
            <person name="Zhao H."/>
        </authorList>
    </citation>
    <scope>NUCLEOTIDE SEQUENCE</scope>
    <source>
        <strain evidence="1">SCIV0701</strain>
    </source>
</reference>
<gene>
    <name evidence="1" type="ORF">NQZ67_26310</name>
</gene>
<accession>A0A9X2MVU3</accession>
<proteinExistence type="predicted"/>
<dbReference type="InterPro" id="IPR041881">
    <property type="entry name" value="PqqD_sf"/>
</dbReference>